<organism evidence="1 2">
    <name type="scientific">Ectocarpus siliculosus</name>
    <name type="common">Brown alga</name>
    <name type="synonym">Conferva siliculosa</name>
    <dbReference type="NCBI Taxonomy" id="2880"/>
    <lineage>
        <taxon>Eukaryota</taxon>
        <taxon>Sar</taxon>
        <taxon>Stramenopiles</taxon>
        <taxon>Ochrophyta</taxon>
        <taxon>PX clade</taxon>
        <taxon>Phaeophyceae</taxon>
        <taxon>Ectocarpales</taxon>
        <taxon>Ectocarpaceae</taxon>
        <taxon>Ectocarpus</taxon>
    </lineage>
</organism>
<reference evidence="1 2" key="1">
    <citation type="journal article" date="2010" name="Nature">
        <title>The Ectocarpus genome and the independent evolution of multicellularity in brown algae.</title>
        <authorList>
            <person name="Cock J.M."/>
            <person name="Sterck L."/>
            <person name="Rouze P."/>
            <person name="Scornet D."/>
            <person name="Allen A.E."/>
            <person name="Amoutzias G."/>
            <person name="Anthouard V."/>
            <person name="Artiguenave F."/>
            <person name="Aury J.M."/>
            <person name="Badger J.H."/>
            <person name="Beszteri B."/>
            <person name="Billiau K."/>
            <person name="Bonnet E."/>
            <person name="Bothwell J.H."/>
            <person name="Bowler C."/>
            <person name="Boyen C."/>
            <person name="Brownlee C."/>
            <person name="Carrano C.J."/>
            <person name="Charrier B."/>
            <person name="Cho G.Y."/>
            <person name="Coelho S.M."/>
            <person name="Collen J."/>
            <person name="Corre E."/>
            <person name="Da Silva C."/>
            <person name="Delage L."/>
            <person name="Delaroque N."/>
            <person name="Dittami S.M."/>
            <person name="Doulbeau S."/>
            <person name="Elias M."/>
            <person name="Farnham G."/>
            <person name="Gachon C.M."/>
            <person name="Gschloessl B."/>
            <person name="Heesch S."/>
            <person name="Jabbari K."/>
            <person name="Jubin C."/>
            <person name="Kawai H."/>
            <person name="Kimura K."/>
            <person name="Kloareg B."/>
            <person name="Kupper F.C."/>
            <person name="Lang D."/>
            <person name="Le Bail A."/>
            <person name="Leblanc C."/>
            <person name="Lerouge P."/>
            <person name="Lohr M."/>
            <person name="Lopez P.J."/>
            <person name="Martens C."/>
            <person name="Maumus F."/>
            <person name="Michel G."/>
            <person name="Miranda-Saavedra D."/>
            <person name="Morales J."/>
            <person name="Moreau H."/>
            <person name="Motomura T."/>
            <person name="Nagasato C."/>
            <person name="Napoli C.A."/>
            <person name="Nelson D.R."/>
            <person name="Nyvall-Collen P."/>
            <person name="Peters A.F."/>
            <person name="Pommier C."/>
            <person name="Potin P."/>
            <person name="Poulain J."/>
            <person name="Quesneville H."/>
            <person name="Read B."/>
            <person name="Rensing S.A."/>
            <person name="Ritter A."/>
            <person name="Rousvoal S."/>
            <person name="Samanta M."/>
            <person name="Samson G."/>
            <person name="Schroeder D.C."/>
            <person name="Segurens B."/>
            <person name="Strittmatter M."/>
            <person name="Tonon T."/>
            <person name="Tregear J.W."/>
            <person name="Valentin K."/>
            <person name="von Dassow P."/>
            <person name="Yamagishi T."/>
            <person name="Van de Peer Y."/>
            <person name="Wincker P."/>
        </authorList>
    </citation>
    <scope>NUCLEOTIDE SEQUENCE [LARGE SCALE GENOMIC DNA]</scope>
    <source>
        <strain evidence="2">Ec32 / CCAP1310/4</strain>
    </source>
</reference>
<dbReference type="Proteomes" id="UP000002630">
    <property type="component" value="Unassembled WGS sequence"/>
</dbReference>
<protein>
    <submittedName>
        <fullName evidence="1">Uncharacterized protein</fullName>
    </submittedName>
</protein>
<name>D7FQM8_ECTSI</name>
<sequence length="53" mass="6195">MSAEDAWWQEIELFESDFVPATFTPGESVEANHALLRAFREQDFDIRDLNYVS</sequence>
<proteinExistence type="predicted"/>
<dbReference type="EMBL" id="FN649760">
    <property type="protein sequence ID" value="CBJ30623.1"/>
    <property type="molecule type" value="Genomic_DNA"/>
</dbReference>
<keyword evidence="2" id="KW-1185">Reference proteome</keyword>
<evidence type="ECO:0000313" key="2">
    <source>
        <dbReference type="Proteomes" id="UP000002630"/>
    </source>
</evidence>
<dbReference type="AlphaFoldDB" id="D7FQM8"/>
<evidence type="ECO:0000313" key="1">
    <source>
        <dbReference type="EMBL" id="CBJ30623.1"/>
    </source>
</evidence>
<gene>
    <name evidence="1" type="ORF">Esi_0205_0012</name>
</gene>
<dbReference type="InParanoid" id="D7FQM8"/>
<accession>D7FQM8</accession>